<organism evidence="1 2">
    <name type="scientific">Cupriavidus laharis</name>
    <dbReference type="NCBI Taxonomy" id="151654"/>
    <lineage>
        <taxon>Bacteria</taxon>
        <taxon>Pseudomonadati</taxon>
        <taxon>Pseudomonadota</taxon>
        <taxon>Betaproteobacteria</taxon>
        <taxon>Burkholderiales</taxon>
        <taxon>Burkholderiaceae</taxon>
        <taxon>Cupriavidus</taxon>
    </lineage>
</organism>
<evidence type="ECO:0000313" key="1">
    <source>
        <dbReference type="EMBL" id="CAG9180561.1"/>
    </source>
</evidence>
<keyword evidence="2" id="KW-1185">Reference proteome</keyword>
<dbReference type="EMBL" id="CAJZAI010000012">
    <property type="protein sequence ID" value="CAG9180561.1"/>
    <property type="molecule type" value="Genomic_DNA"/>
</dbReference>
<dbReference type="Proteomes" id="UP000727654">
    <property type="component" value="Unassembled WGS sequence"/>
</dbReference>
<comment type="caution">
    <text evidence="1">The sequence shown here is derived from an EMBL/GenBank/DDBJ whole genome shotgun (WGS) entry which is preliminary data.</text>
</comment>
<reference evidence="1 2" key="1">
    <citation type="submission" date="2021-08" db="EMBL/GenBank/DDBJ databases">
        <authorList>
            <person name="Peeters C."/>
        </authorList>
    </citation>
    <scope>NUCLEOTIDE SEQUENCE [LARGE SCALE GENOMIC DNA]</scope>
    <source>
        <strain evidence="1 2">LMG 23992</strain>
    </source>
</reference>
<name>A0ABM8XK35_9BURK</name>
<evidence type="ECO:0000313" key="2">
    <source>
        <dbReference type="Proteomes" id="UP000727654"/>
    </source>
</evidence>
<proteinExistence type="predicted"/>
<sequence>MPATALPTDPLGIFRWSPATPRIGRRAVSYYARWPSPTQGRSILLQAKELLPVTGFLEACAVLQLIQQFHEQPGVLSQTAAGGSVEYRPDFVFSRSGNLYLVFACARSIARTVDLAADLIAYYQAKPVNFRVCRFSPTKATVAALLALSPAQLKRGLLSDAERRLVMHLFEEWTDTR</sequence>
<protein>
    <submittedName>
        <fullName evidence="1">Uncharacterized protein</fullName>
    </submittedName>
</protein>
<accession>A0ABM8XK35</accession>
<gene>
    <name evidence="1" type="ORF">LMG23992_04273</name>
</gene>